<reference evidence="1 2" key="1">
    <citation type="submission" date="2015-11" db="EMBL/GenBank/DDBJ databases">
        <title>Genome sequences of Lysobacter enzymogenes strain C3 and Lysobacter antibioticus ATCC 29479.</title>
        <authorList>
            <person name="Kobayashi D.Y."/>
        </authorList>
    </citation>
    <scope>NUCLEOTIDE SEQUENCE [LARGE SCALE GENOMIC DNA]</scope>
    <source>
        <strain evidence="1 2">C3</strain>
    </source>
</reference>
<dbReference type="STRING" id="69.GLE_3681"/>
<dbReference type="AlphaFoldDB" id="A0A0S2DKT4"/>
<evidence type="ECO:0000313" key="2">
    <source>
        <dbReference type="Proteomes" id="UP000061569"/>
    </source>
</evidence>
<dbReference type="KEGG" id="lez:GLE_3681"/>
<gene>
    <name evidence="1" type="ORF">GLE_3681</name>
</gene>
<proteinExistence type="predicted"/>
<protein>
    <submittedName>
        <fullName evidence="1">Uncharacterized protein</fullName>
    </submittedName>
</protein>
<accession>A0A0S2DKT4</accession>
<sequence length="49" mass="5612">MRWGEGGRRLESREVALFFAEHHLEFCEVRALGVGRGRRLDFFVSCASA</sequence>
<dbReference type="Proteomes" id="UP000061569">
    <property type="component" value="Chromosome"/>
</dbReference>
<dbReference type="EMBL" id="CP013140">
    <property type="protein sequence ID" value="ALN59025.1"/>
    <property type="molecule type" value="Genomic_DNA"/>
</dbReference>
<name>A0A0S2DKT4_LYSEN</name>
<evidence type="ECO:0000313" key="1">
    <source>
        <dbReference type="EMBL" id="ALN59025.1"/>
    </source>
</evidence>
<dbReference type="PATRIC" id="fig|69.6.peg.3625"/>
<organism evidence="1 2">
    <name type="scientific">Lysobacter enzymogenes</name>
    <dbReference type="NCBI Taxonomy" id="69"/>
    <lineage>
        <taxon>Bacteria</taxon>
        <taxon>Pseudomonadati</taxon>
        <taxon>Pseudomonadota</taxon>
        <taxon>Gammaproteobacteria</taxon>
        <taxon>Lysobacterales</taxon>
        <taxon>Lysobacteraceae</taxon>
        <taxon>Lysobacter</taxon>
    </lineage>
</organism>